<evidence type="ECO:0000313" key="2">
    <source>
        <dbReference type="Proteomes" id="UP000499080"/>
    </source>
</evidence>
<accession>A0A4Y2DSC4</accession>
<dbReference type="Proteomes" id="UP000499080">
    <property type="component" value="Unassembled WGS sequence"/>
</dbReference>
<name>A0A4Y2DSC4_ARAVE</name>
<dbReference type="AlphaFoldDB" id="A0A4Y2DSC4"/>
<dbReference type="EMBL" id="BGPR01000407">
    <property type="protein sequence ID" value="GBM18624.1"/>
    <property type="molecule type" value="Genomic_DNA"/>
</dbReference>
<keyword evidence="2" id="KW-1185">Reference proteome</keyword>
<sequence length="89" mass="9856">MVRNYKPEKDIKFLEVKINEAVSKIENGSFSVRAAAVSVVVNFTLSLNEIKESITVVKHLGVVSYIPAGHENELAACLKSVARWGIERN</sequence>
<gene>
    <name evidence="1" type="ORF">AVEN_110287_1</name>
</gene>
<comment type="caution">
    <text evidence="1">The sequence shown here is derived from an EMBL/GenBank/DDBJ whole genome shotgun (WGS) entry which is preliminary data.</text>
</comment>
<reference evidence="1 2" key="1">
    <citation type="journal article" date="2019" name="Sci. Rep.">
        <title>Orb-weaving spider Araneus ventricosus genome elucidates the spidroin gene catalogue.</title>
        <authorList>
            <person name="Kono N."/>
            <person name="Nakamura H."/>
            <person name="Ohtoshi R."/>
            <person name="Moran D.A.P."/>
            <person name="Shinohara A."/>
            <person name="Yoshida Y."/>
            <person name="Fujiwara M."/>
            <person name="Mori M."/>
            <person name="Tomita M."/>
            <person name="Arakawa K."/>
        </authorList>
    </citation>
    <scope>NUCLEOTIDE SEQUENCE [LARGE SCALE GENOMIC DNA]</scope>
</reference>
<protein>
    <submittedName>
        <fullName evidence="1">Uncharacterized protein</fullName>
    </submittedName>
</protein>
<organism evidence="1 2">
    <name type="scientific">Araneus ventricosus</name>
    <name type="common">Orbweaver spider</name>
    <name type="synonym">Epeira ventricosa</name>
    <dbReference type="NCBI Taxonomy" id="182803"/>
    <lineage>
        <taxon>Eukaryota</taxon>
        <taxon>Metazoa</taxon>
        <taxon>Ecdysozoa</taxon>
        <taxon>Arthropoda</taxon>
        <taxon>Chelicerata</taxon>
        <taxon>Arachnida</taxon>
        <taxon>Araneae</taxon>
        <taxon>Araneomorphae</taxon>
        <taxon>Entelegynae</taxon>
        <taxon>Araneoidea</taxon>
        <taxon>Araneidae</taxon>
        <taxon>Araneus</taxon>
    </lineage>
</organism>
<proteinExistence type="predicted"/>
<evidence type="ECO:0000313" key="1">
    <source>
        <dbReference type="EMBL" id="GBM18624.1"/>
    </source>
</evidence>